<keyword evidence="3 5" id="KW-1133">Transmembrane helix</keyword>
<evidence type="ECO:0000313" key="6">
    <source>
        <dbReference type="EMBL" id="CAI5446967.1"/>
    </source>
</evidence>
<dbReference type="EMBL" id="CANHGI010000004">
    <property type="protein sequence ID" value="CAI5446967.1"/>
    <property type="molecule type" value="Genomic_DNA"/>
</dbReference>
<proteinExistence type="predicted"/>
<organism evidence="6 7">
    <name type="scientific">Caenorhabditis angaria</name>
    <dbReference type="NCBI Taxonomy" id="860376"/>
    <lineage>
        <taxon>Eukaryota</taxon>
        <taxon>Metazoa</taxon>
        <taxon>Ecdysozoa</taxon>
        <taxon>Nematoda</taxon>
        <taxon>Chromadorea</taxon>
        <taxon>Rhabditida</taxon>
        <taxon>Rhabditina</taxon>
        <taxon>Rhabditomorpha</taxon>
        <taxon>Rhabditoidea</taxon>
        <taxon>Rhabditidae</taxon>
        <taxon>Peloderinae</taxon>
        <taxon>Caenorhabditis</taxon>
    </lineage>
</organism>
<dbReference type="Gene3D" id="1.20.1250.20">
    <property type="entry name" value="MFS general substrate transporter like domains"/>
    <property type="match status" value="1"/>
</dbReference>
<sequence>MYVSPNFQHLSTPLGFFLGFSVNASINIWCLVASQCAPKNQAGTCSAFISFIAAAGSIFAGSPMAIIVDKFGGSQFGFQQLLILQIVFVLSLSILKIPLTL</sequence>
<evidence type="ECO:0000256" key="5">
    <source>
        <dbReference type="SAM" id="Phobius"/>
    </source>
</evidence>
<protein>
    <submittedName>
        <fullName evidence="6">Uncharacterized protein</fullName>
    </submittedName>
</protein>
<keyword evidence="2 5" id="KW-0812">Transmembrane</keyword>
<dbReference type="PANTHER" id="PTHR43826:SF3">
    <property type="entry name" value="GLUCOSE-6-PHOSPHATE EXCHANGER SLC37A4"/>
    <property type="match status" value="1"/>
</dbReference>
<accession>A0A9P1IPF5</accession>
<name>A0A9P1IPF5_9PELO</name>
<dbReference type="GO" id="GO:0005789">
    <property type="term" value="C:endoplasmic reticulum membrane"/>
    <property type="evidence" value="ECO:0007669"/>
    <property type="project" value="TreeGrafter"/>
</dbReference>
<evidence type="ECO:0000313" key="7">
    <source>
        <dbReference type="Proteomes" id="UP001152747"/>
    </source>
</evidence>
<dbReference type="InterPro" id="IPR036259">
    <property type="entry name" value="MFS_trans_sf"/>
</dbReference>
<dbReference type="GO" id="GO:0061513">
    <property type="term" value="F:glucose 6-phosphate:phosphate antiporter activity"/>
    <property type="evidence" value="ECO:0007669"/>
    <property type="project" value="TreeGrafter"/>
</dbReference>
<dbReference type="GO" id="GO:0035435">
    <property type="term" value="P:phosphate ion transmembrane transport"/>
    <property type="evidence" value="ECO:0007669"/>
    <property type="project" value="TreeGrafter"/>
</dbReference>
<evidence type="ECO:0000256" key="3">
    <source>
        <dbReference type="ARBA" id="ARBA00022989"/>
    </source>
</evidence>
<keyword evidence="7" id="KW-1185">Reference proteome</keyword>
<comment type="subcellular location">
    <subcellularLocation>
        <location evidence="1">Endomembrane system</location>
        <topology evidence="1">Multi-pass membrane protein</topology>
    </subcellularLocation>
</comment>
<dbReference type="PANTHER" id="PTHR43826">
    <property type="entry name" value="GLUCOSE-6-PHOSPHATE EXCHANGER SLC37A4"/>
    <property type="match status" value="1"/>
</dbReference>
<dbReference type="Proteomes" id="UP001152747">
    <property type="component" value="Unassembled WGS sequence"/>
</dbReference>
<reference evidence="6" key="1">
    <citation type="submission" date="2022-11" db="EMBL/GenBank/DDBJ databases">
        <authorList>
            <person name="Kikuchi T."/>
        </authorList>
    </citation>
    <scope>NUCLEOTIDE SEQUENCE</scope>
    <source>
        <strain evidence="6">PS1010</strain>
    </source>
</reference>
<dbReference type="InterPro" id="IPR051337">
    <property type="entry name" value="OPA_Antiporter"/>
</dbReference>
<dbReference type="SUPFAM" id="SSF103473">
    <property type="entry name" value="MFS general substrate transporter"/>
    <property type="match status" value="1"/>
</dbReference>
<evidence type="ECO:0000256" key="4">
    <source>
        <dbReference type="ARBA" id="ARBA00023136"/>
    </source>
</evidence>
<feature type="transmembrane region" description="Helical" evidence="5">
    <location>
        <begin position="12"/>
        <end position="33"/>
    </location>
</feature>
<comment type="caution">
    <text evidence="6">The sequence shown here is derived from an EMBL/GenBank/DDBJ whole genome shotgun (WGS) entry which is preliminary data.</text>
</comment>
<gene>
    <name evidence="6" type="ORF">CAMP_LOCUS9604</name>
</gene>
<dbReference type="AlphaFoldDB" id="A0A9P1IPF5"/>
<feature type="transmembrane region" description="Helical" evidence="5">
    <location>
        <begin position="80"/>
        <end position="99"/>
    </location>
</feature>
<evidence type="ECO:0000256" key="2">
    <source>
        <dbReference type="ARBA" id="ARBA00022692"/>
    </source>
</evidence>
<keyword evidence="4 5" id="KW-0472">Membrane</keyword>
<evidence type="ECO:0000256" key="1">
    <source>
        <dbReference type="ARBA" id="ARBA00004127"/>
    </source>
</evidence>
<feature type="transmembrane region" description="Helical" evidence="5">
    <location>
        <begin position="45"/>
        <end position="68"/>
    </location>
</feature>